<keyword evidence="3" id="KW-0611">Plant defense</keyword>
<protein>
    <submittedName>
        <fullName evidence="6">Uncharacterized protein</fullName>
    </submittedName>
</protein>
<dbReference type="GO" id="GO:0006952">
    <property type="term" value="P:defense response"/>
    <property type="evidence" value="ECO:0007669"/>
    <property type="project" value="UniProtKB-KW"/>
</dbReference>
<evidence type="ECO:0000259" key="5">
    <source>
        <dbReference type="Pfam" id="PF23598"/>
    </source>
</evidence>
<dbReference type="InterPro" id="IPR050905">
    <property type="entry name" value="Plant_NBS-LRR"/>
</dbReference>
<dbReference type="SUPFAM" id="SSF52540">
    <property type="entry name" value="P-loop containing nucleoside triphosphate hydrolases"/>
    <property type="match status" value="1"/>
</dbReference>
<dbReference type="PROSITE" id="PS51450">
    <property type="entry name" value="LRR"/>
    <property type="match status" value="1"/>
</dbReference>
<proteinExistence type="inferred from homology"/>
<reference evidence="6 7" key="1">
    <citation type="submission" date="2017-09" db="EMBL/GenBank/DDBJ databases">
        <title>WGS assembly of Aquilegia coerulea Goldsmith.</title>
        <authorList>
            <person name="Hodges S."/>
            <person name="Kramer E."/>
            <person name="Nordborg M."/>
            <person name="Tomkins J."/>
            <person name="Borevitz J."/>
            <person name="Derieg N."/>
            <person name="Yan J."/>
            <person name="Mihaltcheva S."/>
            <person name="Hayes R.D."/>
            <person name="Rokhsar D."/>
        </authorList>
    </citation>
    <scope>NUCLEOTIDE SEQUENCE [LARGE SCALE GENOMIC DNA]</scope>
    <source>
        <strain evidence="7">cv. Goldsmith</strain>
    </source>
</reference>
<dbReference type="InterPro" id="IPR032675">
    <property type="entry name" value="LRR_dom_sf"/>
</dbReference>
<dbReference type="Proteomes" id="UP000230069">
    <property type="component" value="Unassembled WGS sequence"/>
</dbReference>
<keyword evidence="2" id="KW-0677">Repeat</keyword>
<dbReference type="InterPro" id="IPR001611">
    <property type="entry name" value="Leu-rich_rpt"/>
</dbReference>
<gene>
    <name evidence="6" type="ORF">AQUCO_00200002v1</name>
</gene>
<evidence type="ECO:0000313" key="6">
    <source>
        <dbReference type="EMBL" id="PIA61711.1"/>
    </source>
</evidence>
<evidence type="ECO:0000256" key="3">
    <source>
        <dbReference type="ARBA" id="ARBA00022821"/>
    </source>
</evidence>
<dbReference type="PANTHER" id="PTHR33463:SF204">
    <property type="entry name" value="NB-ARC DOMAIN-CONTAINING PROTEIN"/>
    <property type="match status" value="1"/>
</dbReference>
<dbReference type="PRINTS" id="PR00364">
    <property type="entry name" value="DISEASERSIST"/>
</dbReference>
<feature type="domain" description="Disease resistance R13L4/SHOC-2-like LRR" evidence="5">
    <location>
        <begin position="242"/>
        <end position="369"/>
    </location>
</feature>
<keyword evidence="7" id="KW-1185">Reference proteome</keyword>
<dbReference type="Pfam" id="PF00931">
    <property type="entry name" value="NB-ARC"/>
    <property type="match status" value="1"/>
</dbReference>
<dbReference type="STRING" id="218851.A0A2G5F153"/>
<accession>A0A2G5F153</accession>
<dbReference type="Gene3D" id="3.80.10.10">
    <property type="entry name" value="Ribonuclease Inhibitor"/>
    <property type="match status" value="1"/>
</dbReference>
<dbReference type="EMBL" id="KZ305019">
    <property type="protein sequence ID" value="PIA61711.1"/>
    <property type="molecule type" value="Genomic_DNA"/>
</dbReference>
<dbReference type="InterPro" id="IPR055414">
    <property type="entry name" value="LRR_R13L4/SHOC2-like"/>
</dbReference>
<dbReference type="InParanoid" id="A0A2G5F153"/>
<dbReference type="GO" id="GO:0043531">
    <property type="term" value="F:ADP binding"/>
    <property type="evidence" value="ECO:0007669"/>
    <property type="project" value="InterPro"/>
</dbReference>
<evidence type="ECO:0000256" key="2">
    <source>
        <dbReference type="ARBA" id="ARBA00022737"/>
    </source>
</evidence>
<feature type="domain" description="NB-ARC" evidence="4">
    <location>
        <begin position="3"/>
        <end position="161"/>
    </location>
</feature>
<comment type="similarity">
    <text evidence="1">Belongs to the disease resistance NB-LRR family.</text>
</comment>
<dbReference type="Pfam" id="PF23598">
    <property type="entry name" value="LRR_14"/>
    <property type="match status" value="1"/>
</dbReference>
<dbReference type="OrthoDB" id="1898799at2759"/>
<dbReference type="AlphaFoldDB" id="A0A2G5F153"/>
<dbReference type="FunFam" id="3.40.50.300:FF:001091">
    <property type="entry name" value="Probable disease resistance protein At1g61300"/>
    <property type="match status" value="1"/>
</dbReference>
<evidence type="ECO:0000313" key="7">
    <source>
        <dbReference type="Proteomes" id="UP000230069"/>
    </source>
</evidence>
<dbReference type="InterPro" id="IPR027417">
    <property type="entry name" value="P-loop_NTPase"/>
</dbReference>
<dbReference type="InterPro" id="IPR002182">
    <property type="entry name" value="NB-ARC"/>
</dbReference>
<evidence type="ECO:0000256" key="1">
    <source>
        <dbReference type="ARBA" id="ARBA00008894"/>
    </source>
</evidence>
<sequence length="370" mass="42640">MKALLNDTICLVGVFGMPGIGKTKLMEALSKRVKEEKLFDEVVMVTISEKPDVKAIQNNVAKELGMRLDDSESISCRARRLHDRLNQTEDKRILIVLDDLWNELNLEVVGIPKKSRRKSYKIVITTRIQQVCARMGTDLEWAVPILSNQDSWTLFRKNVGDVVDSRQLERIAREVVDECAGYNIEYIKMHDVVRDVAKMIAFKDEELKQRVEAGMDLMKWPEQLESCKRLSLMRSKIVCDLPRQVEAPQLLTLILNGCNRFSELPCDFFEKMKKLKNLDLSYTDIASLPSSVSCLVELRTLRLVWCYDLKNISPVEKLEKLEILDLYESGVETLPEEMGMLTKLKSLNMSICISQKVISSMYQLEELRVW</sequence>
<evidence type="ECO:0000259" key="4">
    <source>
        <dbReference type="Pfam" id="PF00931"/>
    </source>
</evidence>
<organism evidence="6 7">
    <name type="scientific">Aquilegia coerulea</name>
    <name type="common">Rocky mountain columbine</name>
    <dbReference type="NCBI Taxonomy" id="218851"/>
    <lineage>
        <taxon>Eukaryota</taxon>
        <taxon>Viridiplantae</taxon>
        <taxon>Streptophyta</taxon>
        <taxon>Embryophyta</taxon>
        <taxon>Tracheophyta</taxon>
        <taxon>Spermatophyta</taxon>
        <taxon>Magnoliopsida</taxon>
        <taxon>Ranunculales</taxon>
        <taxon>Ranunculaceae</taxon>
        <taxon>Thalictroideae</taxon>
        <taxon>Aquilegia</taxon>
    </lineage>
</organism>
<dbReference type="SUPFAM" id="SSF52058">
    <property type="entry name" value="L domain-like"/>
    <property type="match status" value="1"/>
</dbReference>
<dbReference type="Gene3D" id="3.40.50.300">
    <property type="entry name" value="P-loop containing nucleotide triphosphate hydrolases"/>
    <property type="match status" value="1"/>
</dbReference>
<name>A0A2G5F153_AQUCA</name>
<dbReference type="PANTHER" id="PTHR33463">
    <property type="entry name" value="NB-ARC DOMAIN-CONTAINING PROTEIN-RELATED"/>
    <property type="match status" value="1"/>
</dbReference>